<dbReference type="Proteomes" id="UP001177597">
    <property type="component" value="Chromosome"/>
</dbReference>
<reference evidence="4 8" key="2">
    <citation type="submission" date="2019-03" db="EMBL/GenBank/DDBJ databases">
        <title>Long-read sequencing reveals hyperdense prophage content in a complex bacterial symbiont genome.</title>
        <authorList>
            <person name="Frost C.L."/>
            <person name="Siozios S."/>
            <person name="Nadal-Jimenez P."/>
            <person name="Brockhurst M.A."/>
            <person name="King K.C."/>
            <person name="Darby A.C."/>
            <person name="Hurst G.D.D."/>
        </authorList>
    </citation>
    <scope>NUCLEOTIDE SEQUENCE [LARGE SCALE GENOMIC DNA]</scope>
    <source>
        <strain evidence="4 8">FIN</strain>
    </source>
</reference>
<dbReference type="NCBIfam" id="TIGR03951">
    <property type="entry name" value="Fe_III_red_FhuF"/>
    <property type="match status" value="1"/>
</dbReference>
<evidence type="ECO:0000313" key="5">
    <source>
        <dbReference type="EMBL" id="WGL95792.1"/>
    </source>
</evidence>
<dbReference type="AlphaFoldDB" id="D2U2T7"/>
<dbReference type="GO" id="GO:0003824">
    <property type="term" value="F:catalytic activity"/>
    <property type="evidence" value="ECO:0007669"/>
    <property type="project" value="UniProtKB-ARBA"/>
</dbReference>
<dbReference type="EMBL" id="FN545251">
    <property type="protein sequence ID" value="CBA75447.1"/>
    <property type="molecule type" value="Genomic_DNA"/>
</dbReference>
<gene>
    <name evidence="4" type="primary">fhuF</name>
    <name evidence="3" type="ORF">ARN_29160</name>
    <name evidence="4" type="ORF">ArsFIN_38710</name>
    <name evidence="5" type="ORF">QE207_04070</name>
    <name evidence="6" type="ORF">QE210_15795</name>
    <name evidence="7" type="ORF">QE258_18430</name>
</gene>
<dbReference type="Pfam" id="PF06276">
    <property type="entry name" value="FhuF"/>
    <property type="match status" value="1"/>
</dbReference>
<dbReference type="EMBL" id="CP123523">
    <property type="protein sequence ID" value="WGM05446.1"/>
    <property type="molecule type" value="Genomic_DNA"/>
</dbReference>
<protein>
    <submittedName>
        <fullName evidence="3">Ferric iron reductase involved in ferric hydroximate transport</fullName>
    </submittedName>
    <submittedName>
        <fullName evidence="4">Ferric iron reductase protein FhuF</fullName>
    </submittedName>
    <submittedName>
        <fullName evidence="5">Siderophore-iron reductase FhuF</fullName>
    </submittedName>
</protein>
<evidence type="ECO:0000313" key="8">
    <source>
        <dbReference type="Proteomes" id="UP000295134"/>
    </source>
</evidence>
<evidence type="ECO:0000313" key="6">
    <source>
        <dbReference type="EMBL" id="WGM01261.1"/>
    </source>
</evidence>
<dbReference type="Proteomes" id="UP000295134">
    <property type="component" value="Chromosome"/>
</dbReference>
<evidence type="ECO:0000313" key="7">
    <source>
        <dbReference type="EMBL" id="WGM05446.1"/>
    </source>
</evidence>
<dbReference type="Proteomes" id="UP001177592">
    <property type="component" value="Chromosome"/>
</dbReference>
<evidence type="ECO:0000259" key="2">
    <source>
        <dbReference type="Pfam" id="PF11575"/>
    </source>
</evidence>
<evidence type="ECO:0000313" key="4">
    <source>
        <dbReference type="EMBL" id="QBY45273.1"/>
    </source>
</evidence>
<accession>D2U2T7</accession>
<dbReference type="PRINTS" id="PR01714">
    <property type="entry name" value="2FE2SRDCTASE"/>
</dbReference>
<reference evidence="5" key="3">
    <citation type="submission" date="2023-04" db="EMBL/GenBank/DDBJ databases">
        <title>Genome dynamics across the evolutionary transition to endosymbiosis.</title>
        <authorList>
            <person name="Siozios S."/>
            <person name="Nadal-Jimenez P."/>
            <person name="Azagi T."/>
            <person name="Sprong H."/>
            <person name="Frost C.L."/>
            <person name="Parratt S.R."/>
            <person name="Taylor G."/>
            <person name="Brettell L."/>
            <person name="Lew K.C."/>
            <person name="Croft L."/>
            <person name="King K.C."/>
            <person name="Brockhurst M.A."/>
            <person name="Hypsa V."/>
            <person name="Novakova E."/>
            <person name="Darby A.C."/>
            <person name="Hurst G.D.D."/>
        </authorList>
    </citation>
    <scope>NUCLEOTIDE SEQUENCE</scope>
    <source>
        <strain evidence="5">AIh</strain>
        <strain evidence="7">ANv_CAN</strain>
        <strain evidence="6">APv</strain>
    </source>
</reference>
<feature type="domain" description="Ferric siderophore reductase C-terminal" evidence="2">
    <location>
        <begin position="231"/>
        <end position="251"/>
    </location>
</feature>
<dbReference type="InterPro" id="IPR008090">
    <property type="entry name" value="Fe_iron_reduct"/>
</dbReference>
<dbReference type="KEGG" id="ans:ArsFIN_38710"/>
<name>D2U2T7_9GAMM</name>
<dbReference type="Proteomes" id="UP001177595">
    <property type="component" value="Chromosome"/>
</dbReference>
<evidence type="ECO:0000259" key="1">
    <source>
        <dbReference type="Pfam" id="PF06276"/>
    </source>
</evidence>
<evidence type="ECO:0000313" key="3">
    <source>
        <dbReference type="EMBL" id="CBA75447.1"/>
    </source>
</evidence>
<dbReference type="GeneID" id="96878756"/>
<evidence type="ECO:0000313" key="9">
    <source>
        <dbReference type="Proteomes" id="UP001177592"/>
    </source>
</evidence>
<organism evidence="3">
    <name type="scientific">Arsenophonus nasoniae</name>
    <name type="common">son-killer infecting Nasonia vitripennis</name>
    <dbReference type="NCBI Taxonomy" id="638"/>
    <lineage>
        <taxon>Bacteria</taxon>
        <taxon>Pseudomonadati</taxon>
        <taxon>Pseudomonadota</taxon>
        <taxon>Gammaproteobacteria</taxon>
        <taxon>Enterobacterales</taxon>
        <taxon>Morganellaceae</taxon>
        <taxon>Arsenophonus</taxon>
    </lineage>
</organism>
<reference evidence="3" key="1">
    <citation type="journal article" date="2010" name="Insect Mol. Biol.">
        <title>The draft genome sequence of Arsenophonus nasoniae, son-killer bacterium of Nasonia vitripennis, reveals genes associated with virulence and symbiosis.</title>
        <authorList>
            <person name="Wilkes T."/>
            <person name="Darby A.C."/>
            <person name="Choi J."/>
            <person name="Colborne J.K."/>
            <person name="Werren J.H."/>
            <person name="Hurst G.D.D."/>
        </authorList>
    </citation>
    <scope>NUCLEOTIDE SEQUENCE</scope>
</reference>
<dbReference type="EMBL" id="CP123498">
    <property type="protein sequence ID" value="WGL95792.1"/>
    <property type="molecule type" value="Genomic_DNA"/>
</dbReference>
<sequence length="257" mass="30598">MGNKNNQSSIAIIPKIEIADITKLFDSKFSHFNSSFKVNAENITTNSMEFYQWSKEKQFLSLMDRYQYEYYGNSSQHVNQKGLYSLWAQWYFGLVIPPMMLMLLEYPQAINTSYHRFRVEFHASGRPNIVHYQLAWMAKPLSLLERYHDLLQQHIIPVSNKIEFYRGINGRLLWNNIGYIMYWYLMNFKEKLDADQYNNLINMLFFEKKMLNKQDNPLYRTIIVRNNVIQRRSCCQRNKLPGVGNCHDCPLEVMASI</sequence>
<dbReference type="RefSeq" id="WP_034249121.1">
    <property type="nucleotide sequence ID" value="NZ_CP038613.1"/>
</dbReference>
<dbReference type="InterPro" id="IPR024726">
    <property type="entry name" value="FhuF_C"/>
</dbReference>
<dbReference type="InterPro" id="IPR022770">
    <property type="entry name" value="IucA/IucC-like_C"/>
</dbReference>
<dbReference type="GO" id="GO:0051537">
    <property type="term" value="F:2 iron, 2 sulfur cluster binding"/>
    <property type="evidence" value="ECO:0007669"/>
    <property type="project" value="InterPro"/>
</dbReference>
<dbReference type="EMBL" id="CP123504">
    <property type="protein sequence ID" value="WGM01261.1"/>
    <property type="molecule type" value="Genomic_DNA"/>
</dbReference>
<keyword evidence="9" id="KW-1185">Reference proteome</keyword>
<proteinExistence type="predicted"/>
<dbReference type="NCBIfam" id="NF007932">
    <property type="entry name" value="PRK10647.1"/>
    <property type="match status" value="1"/>
</dbReference>
<feature type="domain" description="Aerobactin siderophore biosynthesis IucA/IucC-like C-terminal" evidence="1">
    <location>
        <begin position="85"/>
        <end position="221"/>
    </location>
</feature>
<dbReference type="EMBL" id="CP038613">
    <property type="protein sequence ID" value="QBY45273.1"/>
    <property type="molecule type" value="Genomic_DNA"/>
</dbReference>
<dbReference type="Pfam" id="PF11575">
    <property type="entry name" value="FhuF_C"/>
    <property type="match status" value="1"/>
</dbReference>